<dbReference type="GO" id="GO:0005524">
    <property type="term" value="F:ATP binding"/>
    <property type="evidence" value="ECO:0007669"/>
    <property type="project" value="UniProtKB-KW"/>
</dbReference>
<dbReference type="InterPro" id="IPR002197">
    <property type="entry name" value="HTH_Fis"/>
</dbReference>
<proteinExistence type="predicted"/>
<feature type="domain" description="Response regulatory" evidence="7">
    <location>
        <begin position="26"/>
        <end position="142"/>
    </location>
</feature>
<dbReference type="AlphaFoldDB" id="A0AAJ0U485"/>
<dbReference type="PROSITE" id="PS00675">
    <property type="entry name" value="SIGMA54_INTERACT_1"/>
    <property type="match status" value="1"/>
</dbReference>
<reference evidence="8" key="1">
    <citation type="submission" date="2017-08" db="EMBL/GenBank/DDBJ databases">
        <authorList>
            <person name="Imhoff J.F."/>
            <person name="Rahn T."/>
            <person name="Kuenzel S."/>
            <person name="Neulinger S.C."/>
        </authorList>
    </citation>
    <scope>NUCLEOTIDE SEQUENCE</scope>
    <source>
        <strain evidence="8">DSM 11080</strain>
    </source>
</reference>
<evidence type="ECO:0000256" key="1">
    <source>
        <dbReference type="ARBA" id="ARBA00022741"/>
    </source>
</evidence>
<dbReference type="InterPro" id="IPR009057">
    <property type="entry name" value="Homeodomain-like_sf"/>
</dbReference>
<dbReference type="SMART" id="SM00448">
    <property type="entry name" value="REC"/>
    <property type="match status" value="1"/>
</dbReference>
<evidence type="ECO:0000259" key="7">
    <source>
        <dbReference type="PROSITE" id="PS50110"/>
    </source>
</evidence>
<keyword evidence="3" id="KW-0805">Transcription regulation</keyword>
<protein>
    <recommendedName>
        <fullName evidence="10">Sigma-54-dependent Fis family transcriptional regulator</fullName>
    </recommendedName>
</protein>
<dbReference type="SUPFAM" id="SSF46689">
    <property type="entry name" value="Homeodomain-like"/>
    <property type="match status" value="1"/>
</dbReference>
<dbReference type="Gene3D" id="3.40.50.2300">
    <property type="match status" value="1"/>
</dbReference>
<dbReference type="InterPro" id="IPR058031">
    <property type="entry name" value="AAA_lid_NorR"/>
</dbReference>
<dbReference type="PANTHER" id="PTHR32071:SF91">
    <property type="entry name" value="TUNGSTATE-RESPONSIVE TWO COMPONENT SIGMA54-DEPENDENT SIGNAL TRANSDUCTION SYSTEM RESPONSE REGULATOR FIS FAMILY"/>
    <property type="match status" value="1"/>
</dbReference>
<dbReference type="Pfam" id="PF02954">
    <property type="entry name" value="HTH_8"/>
    <property type="match status" value="1"/>
</dbReference>
<dbReference type="InterPro" id="IPR025662">
    <property type="entry name" value="Sigma_54_int_dom_ATP-bd_1"/>
</dbReference>
<name>A0AAJ0U485_9GAMM</name>
<dbReference type="Pfam" id="PF00158">
    <property type="entry name" value="Sigma54_activat"/>
    <property type="match status" value="1"/>
</dbReference>
<dbReference type="PROSITE" id="PS00676">
    <property type="entry name" value="SIGMA54_INTERACT_2"/>
    <property type="match status" value="1"/>
</dbReference>
<dbReference type="GO" id="GO:0006355">
    <property type="term" value="P:regulation of DNA-templated transcription"/>
    <property type="evidence" value="ECO:0007669"/>
    <property type="project" value="InterPro"/>
</dbReference>
<sequence length="473" mass="52214">MHASTASAGAEVAFGQPQRCPTYNNGLLIVDDEPEMRRFLKRALGSQFTRVETAGSADEARARAQSSKFDLLIADIRLPGAFDGRELAREFRVRHNDAIDVILMTGFPDLHSEVVLAKNEADKILKKPFQINELQALIKRVVERRQDSINAQPTRGDDAGAAAAQRMMSERGAMQGVWDAIRRIAPTPTTVLITGETGSGKEVVARALHDLSGRTGAYVPINCGAISAELIESELFGHVKGAFTGAHQARTGLFGHAEGGTLFLDEVGEMPLAMQAKLLRVLEERRYRPVGGTHEIDASVRVITATNRDLAIEVEAGRFRKDLFYRLNVVDIRVPPLRERPHDILLLADYFLEMLSSNLAQTKPVLTERDRRCLLAYDWPGNCRELRNVIERSLLFGQSVADFLPQGDEAADRTVPGHADSTLEALQRAHILQTLRETQGNKSEAARILGVSRKTIERKVKEWSLGQEADASG</sequence>
<dbReference type="InterPro" id="IPR027417">
    <property type="entry name" value="P-loop_NTPase"/>
</dbReference>
<dbReference type="Gene3D" id="1.10.10.60">
    <property type="entry name" value="Homeodomain-like"/>
    <property type="match status" value="1"/>
</dbReference>
<evidence type="ECO:0000256" key="4">
    <source>
        <dbReference type="ARBA" id="ARBA00023163"/>
    </source>
</evidence>
<feature type="modified residue" description="4-aspartylphosphate" evidence="5">
    <location>
        <position position="75"/>
    </location>
</feature>
<dbReference type="PRINTS" id="PR01590">
    <property type="entry name" value="HTHFIS"/>
</dbReference>
<organism evidence="8 9">
    <name type="scientific">Halochromatium glycolicum</name>
    <dbReference type="NCBI Taxonomy" id="85075"/>
    <lineage>
        <taxon>Bacteria</taxon>
        <taxon>Pseudomonadati</taxon>
        <taxon>Pseudomonadota</taxon>
        <taxon>Gammaproteobacteria</taxon>
        <taxon>Chromatiales</taxon>
        <taxon>Chromatiaceae</taxon>
        <taxon>Halochromatium</taxon>
    </lineage>
</organism>
<accession>A0AAJ0U485</accession>
<dbReference type="Pfam" id="PF25601">
    <property type="entry name" value="AAA_lid_14"/>
    <property type="match status" value="1"/>
</dbReference>
<keyword evidence="9" id="KW-1185">Reference proteome</keyword>
<dbReference type="CDD" id="cd00156">
    <property type="entry name" value="REC"/>
    <property type="match status" value="1"/>
</dbReference>
<keyword evidence="1" id="KW-0547">Nucleotide-binding</keyword>
<dbReference type="InterPro" id="IPR011006">
    <property type="entry name" value="CheY-like_superfamily"/>
</dbReference>
<dbReference type="SMART" id="SM00382">
    <property type="entry name" value="AAA"/>
    <property type="match status" value="1"/>
</dbReference>
<keyword evidence="2" id="KW-0067">ATP-binding</keyword>
<evidence type="ECO:0000313" key="8">
    <source>
        <dbReference type="EMBL" id="MBK1704984.1"/>
    </source>
</evidence>
<feature type="domain" description="Sigma-54 factor interaction" evidence="6">
    <location>
        <begin position="167"/>
        <end position="395"/>
    </location>
</feature>
<evidence type="ECO:0000256" key="5">
    <source>
        <dbReference type="PROSITE-ProRule" id="PRU00169"/>
    </source>
</evidence>
<dbReference type="InterPro" id="IPR025943">
    <property type="entry name" value="Sigma_54_int_dom_ATP-bd_2"/>
</dbReference>
<dbReference type="FunFam" id="3.40.50.300:FF:000006">
    <property type="entry name" value="DNA-binding transcriptional regulator NtrC"/>
    <property type="match status" value="1"/>
</dbReference>
<dbReference type="Proteomes" id="UP001296776">
    <property type="component" value="Unassembled WGS sequence"/>
</dbReference>
<gene>
    <name evidence="8" type="ORF">CKO40_10640</name>
</gene>
<dbReference type="InterPro" id="IPR002078">
    <property type="entry name" value="Sigma_54_int"/>
</dbReference>
<dbReference type="GO" id="GO:0043565">
    <property type="term" value="F:sequence-specific DNA binding"/>
    <property type="evidence" value="ECO:0007669"/>
    <property type="project" value="InterPro"/>
</dbReference>
<evidence type="ECO:0000256" key="2">
    <source>
        <dbReference type="ARBA" id="ARBA00022840"/>
    </source>
</evidence>
<evidence type="ECO:0008006" key="10">
    <source>
        <dbReference type="Google" id="ProtNLM"/>
    </source>
</evidence>
<dbReference type="InterPro" id="IPR001789">
    <property type="entry name" value="Sig_transdc_resp-reg_receiver"/>
</dbReference>
<comment type="caution">
    <text evidence="8">The sequence shown here is derived from an EMBL/GenBank/DDBJ whole genome shotgun (WGS) entry which is preliminary data.</text>
</comment>
<dbReference type="Pfam" id="PF00072">
    <property type="entry name" value="Response_reg"/>
    <property type="match status" value="1"/>
</dbReference>
<evidence type="ECO:0000313" key="9">
    <source>
        <dbReference type="Proteomes" id="UP001296776"/>
    </source>
</evidence>
<keyword evidence="5" id="KW-0597">Phosphoprotein</keyword>
<dbReference type="Gene3D" id="3.40.50.300">
    <property type="entry name" value="P-loop containing nucleotide triphosphate hydrolases"/>
    <property type="match status" value="1"/>
</dbReference>
<dbReference type="RefSeq" id="WP_200346197.1">
    <property type="nucleotide sequence ID" value="NZ_NRSJ01000017.1"/>
</dbReference>
<dbReference type="PANTHER" id="PTHR32071">
    <property type="entry name" value="TRANSCRIPTIONAL REGULATORY PROTEIN"/>
    <property type="match status" value="1"/>
</dbReference>
<dbReference type="SUPFAM" id="SSF52540">
    <property type="entry name" value="P-loop containing nucleoside triphosphate hydrolases"/>
    <property type="match status" value="1"/>
</dbReference>
<dbReference type="GO" id="GO:0000160">
    <property type="term" value="P:phosphorelay signal transduction system"/>
    <property type="evidence" value="ECO:0007669"/>
    <property type="project" value="InterPro"/>
</dbReference>
<reference evidence="8" key="2">
    <citation type="journal article" date="2020" name="Microorganisms">
        <title>Osmotic Adaptation and Compatible Solute Biosynthesis of Phototrophic Bacteria as Revealed from Genome Analyses.</title>
        <authorList>
            <person name="Imhoff J.F."/>
            <person name="Rahn T."/>
            <person name="Kunzel S."/>
            <person name="Keller A."/>
            <person name="Neulinger S.C."/>
        </authorList>
    </citation>
    <scope>NUCLEOTIDE SEQUENCE</scope>
    <source>
        <strain evidence="8">DSM 11080</strain>
    </source>
</reference>
<dbReference type="Gene3D" id="1.10.8.60">
    <property type="match status" value="1"/>
</dbReference>
<dbReference type="SUPFAM" id="SSF52172">
    <property type="entry name" value="CheY-like"/>
    <property type="match status" value="1"/>
</dbReference>
<dbReference type="EMBL" id="NRSJ01000017">
    <property type="protein sequence ID" value="MBK1704984.1"/>
    <property type="molecule type" value="Genomic_DNA"/>
</dbReference>
<dbReference type="PROSITE" id="PS50110">
    <property type="entry name" value="RESPONSE_REGULATORY"/>
    <property type="match status" value="1"/>
</dbReference>
<dbReference type="CDD" id="cd00009">
    <property type="entry name" value="AAA"/>
    <property type="match status" value="1"/>
</dbReference>
<keyword evidence="4" id="KW-0804">Transcription</keyword>
<dbReference type="InterPro" id="IPR003593">
    <property type="entry name" value="AAA+_ATPase"/>
</dbReference>
<evidence type="ECO:0000256" key="3">
    <source>
        <dbReference type="ARBA" id="ARBA00023015"/>
    </source>
</evidence>
<evidence type="ECO:0000259" key="6">
    <source>
        <dbReference type="PROSITE" id="PS50045"/>
    </source>
</evidence>
<dbReference type="PROSITE" id="PS50045">
    <property type="entry name" value="SIGMA54_INTERACT_4"/>
    <property type="match status" value="1"/>
</dbReference>